<reference evidence="1" key="1">
    <citation type="submission" date="2020-08" db="EMBL/GenBank/DDBJ databases">
        <title>Multicomponent nature underlies the extraordinary mechanical properties of spider dragline silk.</title>
        <authorList>
            <person name="Kono N."/>
            <person name="Nakamura H."/>
            <person name="Mori M."/>
            <person name="Yoshida Y."/>
            <person name="Ohtoshi R."/>
            <person name="Malay A.D."/>
            <person name="Moran D.A.P."/>
            <person name="Tomita M."/>
            <person name="Numata K."/>
            <person name="Arakawa K."/>
        </authorList>
    </citation>
    <scope>NUCLEOTIDE SEQUENCE</scope>
</reference>
<gene>
    <name evidence="1" type="ORF">TNIN_162081</name>
</gene>
<dbReference type="EMBL" id="BMAV01018165">
    <property type="protein sequence ID" value="GFY70308.1"/>
    <property type="molecule type" value="Genomic_DNA"/>
</dbReference>
<sequence>MVTLNLQSIDQPKIWDIEINELYCVDPKVDMVDSEVVMKRKLLSVVNSIYDPEVPVPSPPAPNSEGTSFMAGETNKYVAVGE</sequence>
<dbReference type="AlphaFoldDB" id="A0A8X7CIU6"/>
<dbReference type="Proteomes" id="UP000886998">
    <property type="component" value="Unassembled WGS sequence"/>
</dbReference>
<organism evidence="1 2">
    <name type="scientific">Trichonephila inaurata madagascariensis</name>
    <dbReference type="NCBI Taxonomy" id="2747483"/>
    <lineage>
        <taxon>Eukaryota</taxon>
        <taxon>Metazoa</taxon>
        <taxon>Ecdysozoa</taxon>
        <taxon>Arthropoda</taxon>
        <taxon>Chelicerata</taxon>
        <taxon>Arachnida</taxon>
        <taxon>Araneae</taxon>
        <taxon>Araneomorphae</taxon>
        <taxon>Entelegynae</taxon>
        <taxon>Araneoidea</taxon>
        <taxon>Nephilidae</taxon>
        <taxon>Trichonephila</taxon>
        <taxon>Trichonephila inaurata</taxon>
    </lineage>
</organism>
<keyword evidence="2" id="KW-1185">Reference proteome</keyword>
<comment type="caution">
    <text evidence="1">The sequence shown here is derived from an EMBL/GenBank/DDBJ whole genome shotgun (WGS) entry which is preliminary data.</text>
</comment>
<dbReference type="OrthoDB" id="10444242at2759"/>
<accession>A0A8X7CIU6</accession>
<evidence type="ECO:0000313" key="2">
    <source>
        <dbReference type="Proteomes" id="UP000886998"/>
    </source>
</evidence>
<protein>
    <submittedName>
        <fullName evidence="1">Uncharacterized protein</fullName>
    </submittedName>
</protein>
<evidence type="ECO:0000313" key="1">
    <source>
        <dbReference type="EMBL" id="GFY70308.1"/>
    </source>
</evidence>
<name>A0A8X7CIU6_9ARAC</name>
<proteinExistence type="predicted"/>